<dbReference type="Gene3D" id="3.40.1160.10">
    <property type="entry name" value="Acetylglutamate kinase-like"/>
    <property type="match status" value="1"/>
</dbReference>
<dbReference type="InterPro" id="IPR001048">
    <property type="entry name" value="Asp/Glu/Uridylate_kinase"/>
</dbReference>
<feature type="domain" description="Aspartate/glutamate/uridylate kinase" evidence="6">
    <location>
        <begin position="41"/>
        <end position="341"/>
    </location>
</feature>
<dbReference type="EMBL" id="BMOO01000002">
    <property type="protein sequence ID" value="GGM62696.1"/>
    <property type="molecule type" value="Genomic_DNA"/>
</dbReference>
<comment type="similarity">
    <text evidence="1">Belongs to the carbamate kinase family.</text>
</comment>
<keyword evidence="8" id="KW-1185">Reference proteome</keyword>
<protein>
    <recommendedName>
        <fullName evidence="2">Carbamate kinase</fullName>
    </recommendedName>
</protein>
<evidence type="ECO:0000313" key="7">
    <source>
        <dbReference type="EMBL" id="GGM62696.1"/>
    </source>
</evidence>
<dbReference type="SUPFAM" id="SSF53633">
    <property type="entry name" value="Carbamate kinase-like"/>
    <property type="match status" value="1"/>
</dbReference>
<dbReference type="GO" id="GO:0008804">
    <property type="term" value="F:carbamate kinase activity"/>
    <property type="evidence" value="ECO:0007669"/>
    <property type="project" value="InterPro"/>
</dbReference>
<name>A0A830FLP1_9EURY</name>
<evidence type="ECO:0000256" key="3">
    <source>
        <dbReference type="ARBA" id="ARBA00022679"/>
    </source>
</evidence>
<reference evidence="7" key="1">
    <citation type="journal article" date="2014" name="Int. J. Syst. Evol. Microbiol.">
        <title>Complete genome sequence of Corynebacterium casei LMG S-19264T (=DSM 44701T), isolated from a smear-ripened cheese.</title>
        <authorList>
            <consortium name="US DOE Joint Genome Institute (JGI-PGF)"/>
            <person name="Walter F."/>
            <person name="Albersmeier A."/>
            <person name="Kalinowski J."/>
            <person name="Ruckert C."/>
        </authorList>
    </citation>
    <scope>NUCLEOTIDE SEQUENCE</scope>
    <source>
        <strain evidence="7">JCM 16108</strain>
    </source>
</reference>
<organism evidence="7 8">
    <name type="scientific">Halarchaeum rubridurum</name>
    <dbReference type="NCBI Taxonomy" id="489911"/>
    <lineage>
        <taxon>Archaea</taxon>
        <taxon>Methanobacteriati</taxon>
        <taxon>Methanobacteriota</taxon>
        <taxon>Stenosarchaea group</taxon>
        <taxon>Halobacteria</taxon>
        <taxon>Halobacteriales</taxon>
        <taxon>Halobacteriaceae</taxon>
    </lineage>
</organism>
<keyword evidence="4 7" id="KW-0418">Kinase</keyword>
<dbReference type="InterPro" id="IPR036393">
    <property type="entry name" value="AceGlu_kinase-like_sf"/>
</dbReference>
<dbReference type="PANTHER" id="PTHR30409">
    <property type="entry name" value="CARBAMATE KINASE"/>
    <property type="match status" value="1"/>
</dbReference>
<evidence type="ECO:0000259" key="6">
    <source>
        <dbReference type="Pfam" id="PF00696"/>
    </source>
</evidence>
<proteinExistence type="inferred from homology"/>
<feature type="region of interest" description="Disordered" evidence="5">
    <location>
        <begin position="229"/>
        <end position="249"/>
    </location>
</feature>
<evidence type="ECO:0000313" key="8">
    <source>
        <dbReference type="Proteomes" id="UP000614609"/>
    </source>
</evidence>
<evidence type="ECO:0000256" key="2">
    <source>
        <dbReference type="ARBA" id="ARBA00020752"/>
    </source>
</evidence>
<dbReference type="PRINTS" id="PR01469">
    <property type="entry name" value="CARBMTKINASE"/>
</dbReference>
<reference evidence="7" key="2">
    <citation type="submission" date="2020-09" db="EMBL/GenBank/DDBJ databases">
        <authorList>
            <person name="Sun Q."/>
            <person name="Ohkuma M."/>
        </authorList>
    </citation>
    <scope>NUCLEOTIDE SEQUENCE</scope>
    <source>
        <strain evidence="7">JCM 16108</strain>
    </source>
</reference>
<evidence type="ECO:0000256" key="1">
    <source>
        <dbReference type="ARBA" id="ARBA00011066"/>
    </source>
</evidence>
<accession>A0A830FLP1</accession>
<dbReference type="GO" id="GO:0019546">
    <property type="term" value="P:L-arginine deiminase pathway"/>
    <property type="evidence" value="ECO:0007669"/>
    <property type="project" value="TreeGrafter"/>
</dbReference>
<gene>
    <name evidence="7" type="ORF">GCM10009017_11040</name>
</gene>
<dbReference type="PIRSF" id="PIRSF000723">
    <property type="entry name" value="Carbamate_kin"/>
    <property type="match status" value="1"/>
</dbReference>
<dbReference type="AlphaFoldDB" id="A0A830FLP1"/>
<comment type="caution">
    <text evidence="7">The sequence shown here is derived from an EMBL/GenBank/DDBJ whole genome shotgun (WGS) entry which is preliminary data.</text>
</comment>
<sequence>MTISADSVGSILRTPWCHGAREGPVGRNALRPSPATTGMSRFVVALGGNALLRSGEGTVAEQRARIDETRAALEPLHERGHDLVFTHGNGPQVGNRLLAEEQSEGDAEPLDVLVAETQAQVGYLLQTGFGDAFGGPPAPVVTRVRVDPDDPGFDDPAKPVGPYYTASEAAEKPFETSEVHGGGEGTRYRRVVASPEPIELLEADHLAALVENRAGPVVCGGGGGVPVVPRDETANENAASEAATGDSDREAYEGVPAVVDKDHTTRLVADVVDADTVVMLTDVDAVYQDYASDDPTPIRETTPGELRALREADEFPAGSMRPKVGACARFVDETGGRAIVTDPDSLAAALDGEAGTTVRPA</sequence>
<evidence type="ECO:0000256" key="5">
    <source>
        <dbReference type="SAM" id="MobiDB-lite"/>
    </source>
</evidence>
<dbReference type="GO" id="GO:0005829">
    <property type="term" value="C:cytosol"/>
    <property type="evidence" value="ECO:0007669"/>
    <property type="project" value="TreeGrafter"/>
</dbReference>
<feature type="compositionally biased region" description="Low complexity" evidence="5">
    <location>
        <begin position="235"/>
        <end position="244"/>
    </location>
</feature>
<evidence type="ECO:0000256" key="4">
    <source>
        <dbReference type="ARBA" id="ARBA00022777"/>
    </source>
</evidence>
<dbReference type="Proteomes" id="UP000614609">
    <property type="component" value="Unassembled WGS sequence"/>
</dbReference>
<dbReference type="InterPro" id="IPR003964">
    <property type="entry name" value="Carb_kinase"/>
</dbReference>
<keyword evidence="3" id="KW-0808">Transferase</keyword>
<dbReference type="Pfam" id="PF00696">
    <property type="entry name" value="AA_kinase"/>
    <property type="match status" value="1"/>
</dbReference>
<dbReference type="PANTHER" id="PTHR30409:SF1">
    <property type="entry name" value="CARBAMATE KINASE-RELATED"/>
    <property type="match status" value="1"/>
</dbReference>